<feature type="compositionally biased region" description="Polar residues" evidence="1">
    <location>
        <begin position="346"/>
        <end position="356"/>
    </location>
</feature>
<name>A0A8H6XXZ2_9AGAR</name>
<organism evidence="2 3">
    <name type="scientific">Mycena sanguinolenta</name>
    <dbReference type="NCBI Taxonomy" id="230812"/>
    <lineage>
        <taxon>Eukaryota</taxon>
        <taxon>Fungi</taxon>
        <taxon>Dikarya</taxon>
        <taxon>Basidiomycota</taxon>
        <taxon>Agaricomycotina</taxon>
        <taxon>Agaricomycetes</taxon>
        <taxon>Agaricomycetidae</taxon>
        <taxon>Agaricales</taxon>
        <taxon>Marasmiineae</taxon>
        <taxon>Mycenaceae</taxon>
        <taxon>Mycena</taxon>
    </lineage>
</organism>
<feature type="compositionally biased region" description="Basic and acidic residues" evidence="1">
    <location>
        <begin position="472"/>
        <end position="482"/>
    </location>
</feature>
<feature type="region of interest" description="Disordered" evidence="1">
    <location>
        <begin position="146"/>
        <end position="412"/>
    </location>
</feature>
<evidence type="ECO:0000313" key="3">
    <source>
        <dbReference type="Proteomes" id="UP000623467"/>
    </source>
</evidence>
<dbReference type="OrthoDB" id="3255291at2759"/>
<protein>
    <submittedName>
        <fullName evidence="2">Uncharacterized protein</fullName>
    </submittedName>
</protein>
<evidence type="ECO:0000256" key="1">
    <source>
        <dbReference type="SAM" id="MobiDB-lite"/>
    </source>
</evidence>
<proteinExistence type="predicted"/>
<feature type="compositionally biased region" description="Polar residues" evidence="1">
    <location>
        <begin position="377"/>
        <end position="409"/>
    </location>
</feature>
<feature type="compositionally biased region" description="Pro residues" evidence="1">
    <location>
        <begin position="181"/>
        <end position="194"/>
    </location>
</feature>
<feature type="compositionally biased region" description="Basic and acidic residues" evidence="1">
    <location>
        <begin position="283"/>
        <end position="293"/>
    </location>
</feature>
<accession>A0A8H6XXZ2</accession>
<feature type="compositionally biased region" description="Basic and acidic residues" evidence="1">
    <location>
        <begin position="302"/>
        <end position="311"/>
    </location>
</feature>
<gene>
    <name evidence="2" type="ORF">MSAN_01709600</name>
</gene>
<comment type="caution">
    <text evidence="2">The sequence shown here is derived from an EMBL/GenBank/DDBJ whole genome shotgun (WGS) entry which is preliminary data.</text>
</comment>
<feature type="region of interest" description="Disordered" evidence="1">
    <location>
        <begin position="424"/>
        <end position="542"/>
    </location>
</feature>
<dbReference type="Proteomes" id="UP000623467">
    <property type="component" value="Unassembled WGS sequence"/>
</dbReference>
<feature type="compositionally biased region" description="Pro residues" evidence="1">
    <location>
        <begin position="502"/>
        <end position="520"/>
    </location>
</feature>
<reference evidence="2" key="1">
    <citation type="submission" date="2020-05" db="EMBL/GenBank/DDBJ databases">
        <title>Mycena genomes resolve the evolution of fungal bioluminescence.</title>
        <authorList>
            <person name="Tsai I.J."/>
        </authorList>
    </citation>
    <scope>NUCLEOTIDE SEQUENCE</scope>
    <source>
        <strain evidence="2">160909Yilan</strain>
    </source>
</reference>
<dbReference type="EMBL" id="JACAZH010000016">
    <property type="protein sequence ID" value="KAF7349202.1"/>
    <property type="molecule type" value="Genomic_DNA"/>
</dbReference>
<feature type="compositionally biased region" description="Polar residues" evidence="1">
    <location>
        <begin position="156"/>
        <end position="173"/>
    </location>
</feature>
<sequence length="628" mass="68731">MSYAAQYQYGYLQAPPGFPQLPFNGPPPKPPHIRVNPQDWQNGSWVANPAFNSSKWSLASSQSQPTWIPSQAWHHQRQQEWQVQQQQMAAAAAFNPFKRAPRAPSAEYLATKLVDNPLGLTNMVPREELFGPSQDGIAAATPWIWNPRGLADDNQPGPSTSGARASEPPQLSTLPRLPIASSPPPQTAPPPIAPPHSAASHSAASHSAASHGATTHSAAQQTAPPPSAATQSTPTRNVPPMSAPPYGGHGGNPPSMYSRQSQPREMSDPTPQTQRRNTMPTRHSSEPPERSRSTDTLPVLDRPLDRPRAYQRDSAPYQPEIFTAPRDLQPTFSTNIVRTPQHYKTRSSSTGPQPQSIYGPPSSRNAIDPHQLASRMEQLSTQPNTLSRQSSLPQPISAQSTGSSMTGVSSFVDEPASMLSPLVLPLSDRPHKHSSRSLGRHSSVPAVTASSSLSAIPEGNDPPRRSPHRSSRHDSPHRDSQRRSRHTSPAARDPGSGLTVTPPAPLSLTPPRPNPLPDPPQELGRHPGIAPPVQRTPPPSYRTRVRKGMWNRRGDHLTMDGFVVYAPADSAYPDELRDYPDETTAYRDHMGMEAPYLAARPELPESLPRFGQPPRQPYEKFIVYEYFQ</sequence>
<feature type="compositionally biased region" description="Low complexity" evidence="1">
    <location>
        <begin position="195"/>
        <end position="235"/>
    </location>
</feature>
<keyword evidence="3" id="KW-1185">Reference proteome</keyword>
<feature type="compositionally biased region" description="Basic residues" evidence="1">
    <location>
        <begin position="430"/>
        <end position="439"/>
    </location>
</feature>
<evidence type="ECO:0000313" key="2">
    <source>
        <dbReference type="EMBL" id="KAF7349202.1"/>
    </source>
</evidence>
<dbReference type="AlphaFoldDB" id="A0A8H6XXZ2"/>
<feature type="compositionally biased region" description="Polar residues" evidence="1">
    <location>
        <begin position="255"/>
        <end position="282"/>
    </location>
</feature>